<dbReference type="Gene3D" id="3.40.50.12160">
    <property type="entry name" value="Methylthiotransferase, N-terminal domain"/>
    <property type="match status" value="1"/>
</dbReference>
<feature type="binding site" evidence="8">
    <location>
        <position position="88"/>
    </location>
    <ligand>
        <name>[4Fe-4S] cluster</name>
        <dbReference type="ChEBI" id="CHEBI:49883"/>
        <label>1</label>
    </ligand>
</feature>
<feature type="binding site" evidence="8">
    <location>
        <position position="56"/>
    </location>
    <ligand>
        <name>[4Fe-4S] cluster</name>
        <dbReference type="ChEBI" id="CHEBI:49883"/>
        <label>1</label>
    </ligand>
</feature>
<organism evidence="11 12">
    <name type="scientific">Aerophobetes bacterium</name>
    <dbReference type="NCBI Taxonomy" id="2030807"/>
    <lineage>
        <taxon>Bacteria</taxon>
        <taxon>Candidatus Aerophobota</taxon>
    </lineage>
</organism>
<feature type="domain" description="MTTase N-terminal" evidence="9">
    <location>
        <begin position="11"/>
        <end position="125"/>
    </location>
</feature>
<dbReference type="InterPro" id="IPR005839">
    <property type="entry name" value="Methylthiotransferase"/>
</dbReference>
<dbReference type="InterPro" id="IPR007197">
    <property type="entry name" value="rSAM"/>
</dbReference>
<evidence type="ECO:0000313" key="11">
    <source>
        <dbReference type="EMBL" id="RLE09357.1"/>
    </source>
</evidence>
<keyword evidence="6 8" id="KW-0408">Iron</keyword>
<sequence>MISHRSWPFRMKVNLISLGCPKNLVDSEVILGRLGEKGYSLTTSPEDADIIIITTCSFIEEARRESHRVISKIVSQKSPLQKLIVCGCLPQLEKRKLFIRYPQIDALLGSADFYKIDEVIDEILNGKKRLFSVNEPRFIYNSSFPRLLSTPPSYAYLKIAEGCSNRCSYCLIPFLRGSYRSRPVDDVVKEAKNLANLGVKELILIAQDTTFYGKEAGECLLPPLLRKLDEIDKIRWVRILYTHPAHLDSAIIQAIASSNKVCRYLDIPLQHSHDEILVRMRRPKFEVAERAIEQLREKIPDIVLRTTLMVGFPGEEERHFNKLLKDVERIKFDWLGAFIYSPEKGTPAYSFSPKVPLKVKKRRYKELLELQQSVTLEKNKRRLGKVYSILVDADKEGHTEFQAPEIDGKVLLSEKHLPGELIRKKIVKIRDCYDLVARG</sequence>
<keyword evidence="2 8" id="KW-0963">Cytoplasm</keyword>
<keyword evidence="7 8" id="KW-0411">Iron-sulfur</keyword>
<evidence type="ECO:0000256" key="4">
    <source>
        <dbReference type="ARBA" id="ARBA00022691"/>
    </source>
</evidence>
<dbReference type="FunFam" id="3.80.30.20:FF:000001">
    <property type="entry name" value="tRNA-2-methylthio-N(6)-dimethylallyladenosine synthase 2"/>
    <property type="match status" value="1"/>
</dbReference>
<keyword evidence="11" id="KW-0687">Ribonucleoprotein</keyword>
<dbReference type="GO" id="GO:0006400">
    <property type="term" value="P:tRNA modification"/>
    <property type="evidence" value="ECO:0007669"/>
    <property type="project" value="InterPro"/>
</dbReference>
<dbReference type="NCBIfam" id="TIGR01125">
    <property type="entry name" value="30S ribosomal protein S12 methylthiotransferase RimO"/>
    <property type="match status" value="1"/>
</dbReference>
<dbReference type="GO" id="GO:0035599">
    <property type="term" value="F:aspartic acid methylthiotransferase activity"/>
    <property type="evidence" value="ECO:0007669"/>
    <property type="project" value="TreeGrafter"/>
</dbReference>
<dbReference type="PROSITE" id="PS51918">
    <property type="entry name" value="RADICAL_SAM"/>
    <property type="match status" value="1"/>
</dbReference>
<comment type="subcellular location">
    <subcellularLocation>
        <location evidence="8">Cytoplasm</location>
    </subcellularLocation>
</comment>
<comment type="cofactor">
    <cofactor evidence="8">
        <name>[4Fe-4S] cluster</name>
        <dbReference type="ChEBI" id="CHEBI:49883"/>
    </cofactor>
    <text evidence="8">Binds 2 [4Fe-4S] clusters. One cluster is coordinated with 3 cysteines and an exchangeable S-adenosyl-L-methionine.</text>
</comment>
<dbReference type="SFLD" id="SFLDG01082">
    <property type="entry name" value="B12-binding_domain_containing"/>
    <property type="match status" value="1"/>
</dbReference>
<evidence type="ECO:0000313" key="12">
    <source>
        <dbReference type="Proteomes" id="UP000279422"/>
    </source>
</evidence>
<feature type="binding site" evidence="8">
    <location>
        <position position="20"/>
    </location>
    <ligand>
        <name>[4Fe-4S] cluster</name>
        <dbReference type="ChEBI" id="CHEBI:49883"/>
        <label>1</label>
    </ligand>
</feature>
<evidence type="ECO:0000256" key="6">
    <source>
        <dbReference type="ARBA" id="ARBA00023004"/>
    </source>
</evidence>
<protein>
    <recommendedName>
        <fullName evidence="8">Ribosomal protein uS12 methylthiotransferase RimO</fullName>
        <shortName evidence="8">uS12 MTTase</shortName>
        <shortName evidence="8">uS12 methylthiotransferase</shortName>
        <ecNumber evidence="8">2.8.4.4</ecNumber>
    </recommendedName>
    <alternativeName>
        <fullName evidence="8">Ribosomal protein uS12 (aspartate-C(3))-methylthiotransferase</fullName>
    </alternativeName>
    <alternativeName>
        <fullName evidence="8">Ribosome maturation factor RimO</fullName>
    </alternativeName>
</protein>
<dbReference type="InterPro" id="IPR005840">
    <property type="entry name" value="Ribosomal_uS12_MeSTrfase_RimO"/>
</dbReference>
<dbReference type="InterPro" id="IPR012340">
    <property type="entry name" value="NA-bd_OB-fold"/>
</dbReference>
<comment type="similarity">
    <text evidence="8">Belongs to the methylthiotransferase family. RimO subfamily.</text>
</comment>
<evidence type="ECO:0000256" key="7">
    <source>
        <dbReference type="ARBA" id="ARBA00023014"/>
    </source>
</evidence>
<dbReference type="PROSITE" id="PS51449">
    <property type="entry name" value="MTTASE_N"/>
    <property type="match status" value="1"/>
</dbReference>
<dbReference type="Pfam" id="PF18693">
    <property type="entry name" value="TRAM_2"/>
    <property type="match status" value="1"/>
</dbReference>
<dbReference type="EC" id="2.8.4.4" evidence="8"/>
<evidence type="ECO:0000256" key="8">
    <source>
        <dbReference type="HAMAP-Rule" id="MF_01865"/>
    </source>
</evidence>
<dbReference type="Gene3D" id="3.80.30.20">
    <property type="entry name" value="tm_1862 like domain"/>
    <property type="match status" value="1"/>
</dbReference>
<dbReference type="CDD" id="cd01335">
    <property type="entry name" value="Radical_SAM"/>
    <property type="match status" value="1"/>
</dbReference>
<dbReference type="GO" id="GO:0005829">
    <property type="term" value="C:cytosol"/>
    <property type="evidence" value="ECO:0007669"/>
    <property type="project" value="TreeGrafter"/>
</dbReference>
<feature type="domain" description="Radical SAM core" evidence="10">
    <location>
        <begin position="149"/>
        <end position="377"/>
    </location>
</feature>
<dbReference type="GO" id="GO:0005840">
    <property type="term" value="C:ribosome"/>
    <property type="evidence" value="ECO:0007669"/>
    <property type="project" value="UniProtKB-KW"/>
</dbReference>
<dbReference type="Proteomes" id="UP000279422">
    <property type="component" value="Unassembled WGS sequence"/>
</dbReference>
<dbReference type="EMBL" id="QMPZ01000049">
    <property type="protein sequence ID" value="RLE09357.1"/>
    <property type="molecule type" value="Genomic_DNA"/>
</dbReference>
<dbReference type="InterPro" id="IPR020612">
    <property type="entry name" value="Methylthiotransferase_CS"/>
</dbReference>
<dbReference type="SMART" id="SM00729">
    <property type="entry name" value="Elp3"/>
    <property type="match status" value="1"/>
</dbReference>
<dbReference type="AlphaFoldDB" id="A0A497E3R0"/>
<accession>A0A497E3R0</accession>
<keyword evidence="3 8" id="KW-0808">Transferase</keyword>
<proteinExistence type="inferred from homology"/>
<comment type="caution">
    <text evidence="11">The sequence shown here is derived from an EMBL/GenBank/DDBJ whole genome shotgun (WGS) entry which is preliminary data.</text>
</comment>
<dbReference type="GO" id="GO:0046872">
    <property type="term" value="F:metal ion binding"/>
    <property type="evidence" value="ECO:0007669"/>
    <property type="project" value="UniProtKB-KW"/>
</dbReference>
<dbReference type="Pfam" id="PF04055">
    <property type="entry name" value="Radical_SAM"/>
    <property type="match status" value="1"/>
</dbReference>
<dbReference type="Pfam" id="PF00919">
    <property type="entry name" value="UPF0004"/>
    <property type="match status" value="1"/>
</dbReference>
<keyword evidence="11" id="KW-0689">Ribosomal protein</keyword>
<comment type="catalytic activity">
    <reaction evidence="8">
        <text>L-aspartate(89)-[ribosomal protein uS12]-hydrogen + (sulfur carrier)-SH + AH2 + 2 S-adenosyl-L-methionine = 3-methylsulfanyl-L-aspartate(89)-[ribosomal protein uS12]-hydrogen + (sulfur carrier)-H + 5'-deoxyadenosine + L-methionine + A + S-adenosyl-L-homocysteine + 2 H(+)</text>
        <dbReference type="Rhea" id="RHEA:37087"/>
        <dbReference type="Rhea" id="RHEA-COMP:10460"/>
        <dbReference type="Rhea" id="RHEA-COMP:10461"/>
        <dbReference type="Rhea" id="RHEA-COMP:14737"/>
        <dbReference type="Rhea" id="RHEA-COMP:14739"/>
        <dbReference type="ChEBI" id="CHEBI:13193"/>
        <dbReference type="ChEBI" id="CHEBI:15378"/>
        <dbReference type="ChEBI" id="CHEBI:17319"/>
        <dbReference type="ChEBI" id="CHEBI:17499"/>
        <dbReference type="ChEBI" id="CHEBI:29917"/>
        <dbReference type="ChEBI" id="CHEBI:29961"/>
        <dbReference type="ChEBI" id="CHEBI:57844"/>
        <dbReference type="ChEBI" id="CHEBI:57856"/>
        <dbReference type="ChEBI" id="CHEBI:59789"/>
        <dbReference type="ChEBI" id="CHEBI:64428"/>
        <dbReference type="ChEBI" id="CHEBI:73599"/>
        <dbReference type="EC" id="2.8.4.4"/>
    </reaction>
</comment>
<dbReference type="PANTHER" id="PTHR43837">
    <property type="entry name" value="RIBOSOMAL PROTEIN S12 METHYLTHIOTRANSFERASE RIMO"/>
    <property type="match status" value="1"/>
</dbReference>
<evidence type="ECO:0000256" key="3">
    <source>
        <dbReference type="ARBA" id="ARBA00022679"/>
    </source>
</evidence>
<dbReference type="GO" id="GO:0103039">
    <property type="term" value="F:protein methylthiotransferase activity"/>
    <property type="evidence" value="ECO:0007669"/>
    <property type="project" value="UniProtKB-EC"/>
</dbReference>
<feature type="binding site" evidence="8">
    <location>
        <position position="170"/>
    </location>
    <ligand>
        <name>[4Fe-4S] cluster</name>
        <dbReference type="ChEBI" id="CHEBI:49883"/>
        <label>2</label>
        <note>4Fe-4S-S-AdoMet</note>
    </ligand>
</feature>
<feature type="binding site" evidence="8">
    <location>
        <position position="167"/>
    </location>
    <ligand>
        <name>[4Fe-4S] cluster</name>
        <dbReference type="ChEBI" id="CHEBI:49883"/>
        <label>2</label>
        <note>4Fe-4S-S-AdoMet</note>
    </ligand>
</feature>
<keyword evidence="1 8" id="KW-0004">4Fe-4S</keyword>
<dbReference type="InterPro" id="IPR013848">
    <property type="entry name" value="Methylthiotransferase_N"/>
</dbReference>
<dbReference type="SUPFAM" id="SSF102114">
    <property type="entry name" value="Radical SAM enzymes"/>
    <property type="match status" value="1"/>
</dbReference>
<evidence type="ECO:0000256" key="5">
    <source>
        <dbReference type="ARBA" id="ARBA00022723"/>
    </source>
</evidence>
<reference evidence="11 12" key="1">
    <citation type="submission" date="2018-06" db="EMBL/GenBank/DDBJ databases">
        <title>Extensive metabolic versatility and redundancy in microbially diverse, dynamic hydrothermal sediments.</title>
        <authorList>
            <person name="Dombrowski N."/>
            <person name="Teske A."/>
            <person name="Baker B.J."/>
        </authorList>
    </citation>
    <scope>NUCLEOTIDE SEQUENCE [LARGE SCALE GENOMIC DNA]</scope>
    <source>
        <strain evidence="11">B47_G16</strain>
    </source>
</reference>
<dbReference type="SFLD" id="SFLDG01061">
    <property type="entry name" value="methylthiotransferase"/>
    <property type="match status" value="1"/>
</dbReference>
<dbReference type="InterPro" id="IPR006638">
    <property type="entry name" value="Elp3/MiaA/NifB-like_rSAM"/>
</dbReference>
<dbReference type="PANTHER" id="PTHR43837:SF1">
    <property type="entry name" value="RIBOSOMAL PROTEIN US12 METHYLTHIOTRANSFERASE RIMO"/>
    <property type="match status" value="1"/>
</dbReference>
<dbReference type="InterPro" id="IPR002792">
    <property type="entry name" value="TRAM_dom"/>
</dbReference>
<dbReference type="InterPro" id="IPR023404">
    <property type="entry name" value="rSAM_horseshoe"/>
</dbReference>
<dbReference type="InterPro" id="IPR058240">
    <property type="entry name" value="rSAM_sf"/>
</dbReference>
<keyword evidence="5 8" id="KW-0479">Metal-binding</keyword>
<dbReference type="SFLD" id="SFLDS00029">
    <property type="entry name" value="Radical_SAM"/>
    <property type="match status" value="1"/>
</dbReference>
<keyword evidence="4 8" id="KW-0949">S-adenosyl-L-methionine</keyword>
<comment type="function">
    <text evidence="8">Catalyzes the methylthiolation of an aspartic acid residue of ribosomal protein uS12.</text>
</comment>
<evidence type="ECO:0000259" key="9">
    <source>
        <dbReference type="PROSITE" id="PS51449"/>
    </source>
</evidence>
<name>A0A497E3R0_UNCAE</name>
<dbReference type="GO" id="GO:0051539">
    <property type="term" value="F:4 iron, 4 sulfur cluster binding"/>
    <property type="evidence" value="ECO:0007669"/>
    <property type="project" value="UniProtKB-UniRule"/>
</dbReference>
<dbReference type="PROSITE" id="PS01278">
    <property type="entry name" value="MTTASE_RADICAL"/>
    <property type="match status" value="1"/>
</dbReference>
<evidence type="ECO:0000256" key="2">
    <source>
        <dbReference type="ARBA" id="ARBA00022490"/>
    </source>
</evidence>
<gene>
    <name evidence="8 11" type="primary">rimO</name>
    <name evidence="11" type="ORF">DRJ00_04365</name>
</gene>
<feature type="binding site" evidence="8">
    <location>
        <position position="163"/>
    </location>
    <ligand>
        <name>[4Fe-4S] cluster</name>
        <dbReference type="ChEBI" id="CHEBI:49883"/>
        <label>2</label>
        <note>4Fe-4S-S-AdoMet</note>
    </ligand>
</feature>
<dbReference type="HAMAP" id="MF_01865">
    <property type="entry name" value="MTTase_RimO"/>
    <property type="match status" value="1"/>
</dbReference>
<dbReference type="NCBIfam" id="TIGR00089">
    <property type="entry name" value="MiaB/RimO family radical SAM methylthiotransferase"/>
    <property type="match status" value="1"/>
</dbReference>
<evidence type="ECO:0000259" key="10">
    <source>
        <dbReference type="PROSITE" id="PS51918"/>
    </source>
</evidence>
<dbReference type="SFLD" id="SFLDF00274">
    <property type="entry name" value="ribosomal_protein_S12_methylth"/>
    <property type="match status" value="1"/>
</dbReference>
<evidence type="ECO:0000256" key="1">
    <source>
        <dbReference type="ARBA" id="ARBA00022485"/>
    </source>
</evidence>
<dbReference type="InterPro" id="IPR038135">
    <property type="entry name" value="Methylthiotransferase_N_sf"/>
</dbReference>
<dbReference type="Gene3D" id="2.40.50.140">
    <property type="entry name" value="Nucleic acid-binding proteins"/>
    <property type="match status" value="1"/>
</dbReference>